<name>A0ABP6QAV2_9ACTN</name>
<comment type="caution">
    <text evidence="1">The sequence shown here is derived from an EMBL/GenBank/DDBJ whole genome shotgun (WGS) entry which is preliminary data.</text>
</comment>
<evidence type="ECO:0000313" key="2">
    <source>
        <dbReference type="Proteomes" id="UP001501237"/>
    </source>
</evidence>
<dbReference type="Proteomes" id="UP001501237">
    <property type="component" value="Unassembled WGS sequence"/>
</dbReference>
<protein>
    <submittedName>
        <fullName evidence="1">Uncharacterized protein</fullName>
    </submittedName>
</protein>
<reference evidence="2" key="1">
    <citation type="journal article" date="2019" name="Int. J. Syst. Evol. Microbiol.">
        <title>The Global Catalogue of Microorganisms (GCM) 10K type strain sequencing project: providing services to taxonomists for standard genome sequencing and annotation.</title>
        <authorList>
            <consortium name="The Broad Institute Genomics Platform"/>
            <consortium name="The Broad Institute Genome Sequencing Center for Infectious Disease"/>
            <person name="Wu L."/>
            <person name="Ma J."/>
        </authorList>
    </citation>
    <scope>NUCLEOTIDE SEQUENCE [LARGE SCALE GENOMIC DNA]</scope>
    <source>
        <strain evidence="2">JCM 9377</strain>
    </source>
</reference>
<dbReference type="EMBL" id="BAAAUV010000008">
    <property type="protein sequence ID" value="GAA3215657.1"/>
    <property type="molecule type" value="Genomic_DNA"/>
</dbReference>
<accession>A0ABP6QAV2</accession>
<organism evidence="1 2">
    <name type="scientific">Actinocorallia longicatena</name>
    <dbReference type="NCBI Taxonomy" id="111803"/>
    <lineage>
        <taxon>Bacteria</taxon>
        <taxon>Bacillati</taxon>
        <taxon>Actinomycetota</taxon>
        <taxon>Actinomycetes</taxon>
        <taxon>Streptosporangiales</taxon>
        <taxon>Thermomonosporaceae</taxon>
        <taxon>Actinocorallia</taxon>
    </lineage>
</organism>
<keyword evidence="2" id="KW-1185">Reference proteome</keyword>
<evidence type="ECO:0000313" key="1">
    <source>
        <dbReference type="EMBL" id="GAA3215657.1"/>
    </source>
</evidence>
<sequence>MNNPMTGDREVAPVAPLTAEEREWAKRAAARMERIVRLGIDPHGPEGRGLVYDLMDAWYVDLIDYAAFCDGLRALVDGRWREVAAALAAAGFVRAEVAR</sequence>
<gene>
    <name evidence="1" type="ORF">GCM10010468_37240</name>
</gene>
<proteinExistence type="predicted"/>
<dbReference type="RefSeq" id="WP_344829645.1">
    <property type="nucleotide sequence ID" value="NZ_BAAAUV010000008.1"/>
</dbReference>